<gene>
    <name evidence="2" type="ORF">SGFS_038380</name>
</gene>
<reference evidence="2 3" key="2">
    <citation type="journal article" date="2023" name="ChemBioChem">
        <title>Acyltransferase Domain Exchange between Two Independent Type I Polyketide Synthases in the Same Producer Strain of Macrolide Antibiotics.</title>
        <authorList>
            <person name="Kudo F."/>
            <person name="Kishikawa K."/>
            <person name="Tsuboi K."/>
            <person name="Kido T."/>
            <person name="Usui T."/>
            <person name="Hashimoto J."/>
            <person name="Shin-Ya K."/>
            <person name="Miyanaga A."/>
            <person name="Eguchi T."/>
        </authorList>
    </citation>
    <scope>NUCLEOTIDE SEQUENCE [LARGE SCALE GENOMIC DNA]</scope>
    <source>
        <strain evidence="2 3">A-8890</strain>
    </source>
</reference>
<dbReference type="Proteomes" id="UP001321542">
    <property type="component" value="Chromosome"/>
</dbReference>
<proteinExistence type="predicted"/>
<evidence type="ECO:0000313" key="3">
    <source>
        <dbReference type="Proteomes" id="UP001321542"/>
    </source>
</evidence>
<protein>
    <submittedName>
        <fullName evidence="2">Uncharacterized protein</fullName>
    </submittedName>
</protein>
<name>A0ABM7F973_9ACTN</name>
<feature type="region of interest" description="Disordered" evidence="1">
    <location>
        <begin position="78"/>
        <end position="108"/>
    </location>
</feature>
<dbReference type="EMBL" id="AP018448">
    <property type="protein sequence ID" value="BBC32544.1"/>
    <property type="molecule type" value="Genomic_DNA"/>
</dbReference>
<keyword evidence="3" id="KW-1185">Reference proteome</keyword>
<evidence type="ECO:0000313" key="2">
    <source>
        <dbReference type="EMBL" id="BBC32544.1"/>
    </source>
</evidence>
<organism evidence="2 3">
    <name type="scientific">Streptomyces graminofaciens</name>
    <dbReference type="NCBI Taxonomy" id="68212"/>
    <lineage>
        <taxon>Bacteria</taxon>
        <taxon>Bacillati</taxon>
        <taxon>Actinomycetota</taxon>
        <taxon>Actinomycetes</taxon>
        <taxon>Kitasatosporales</taxon>
        <taxon>Streptomycetaceae</taxon>
        <taxon>Streptomyces</taxon>
    </lineage>
</organism>
<reference evidence="2 3" key="1">
    <citation type="journal article" date="2010" name="ChemBioChem">
        <title>Cloning and characterization of the biosynthetic gene cluster of 16-membered macrolide antibiotic FD-891: involvement of a dual functional cytochrome P450 monooxygenase catalyzing epoxidation and hydroxylation.</title>
        <authorList>
            <person name="Kudo F."/>
            <person name="Motegi A."/>
            <person name="Mizoue K."/>
            <person name="Eguchi T."/>
        </authorList>
    </citation>
    <scope>NUCLEOTIDE SEQUENCE [LARGE SCALE GENOMIC DNA]</scope>
    <source>
        <strain evidence="2 3">A-8890</strain>
    </source>
</reference>
<accession>A0ABM7F973</accession>
<evidence type="ECO:0000256" key="1">
    <source>
        <dbReference type="SAM" id="MobiDB-lite"/>
    </source>
</evidence>
<feature type="compositionally biased region" description="Basic and acidic residues" evidence="1">
    <location>
        <begin position="83"/>
        <end position="92"/>
    </location>
</feature>
<sequence length="108" mass="11478">MRPPVDGPAHRRGLLLGQYGEQLVPAPVRAVDERLGEAVRGAPPMCVQQCLRGRRHGGVGRRAQRTVVVEPPGELRLYGGRVGGEETRDHVEAAGPVVGGRVGDDEAS</sequence>